<evidence type="ECO:0000256" key="4">
    <source>
        <dbReference type="RuleBase" id="RU366026"/>
    </source>
</evidence>
<evidence type="ECO:0000313" key="8">
    <source>
        <dbReference type="Proteomes" id="UP001290861"/>
    </source>
</evidence>
<name>A0ABU5MSM3_9BACT</name>
<feature type="compositionally biased region" description="Basic and acidic residues" evidence="5">
    <location>
        <begin position="8"/>
        <end position="22"/>
    </location>
</feature>
<dbReference type="RefSeq" id="WP_322607012.1">
    <property type="nucleotide sequence ID" value="NZ_JARVCO010000002.1"/>
</dbReference>
<evidence type="ECO:0000256" key="2">
    <source>
        <dbReference type="ARBA" id="ARBA00022741"/>
    </source>
</evidence>
<organism evidence="7 8">
    <name type="scientific">Pontiella agarivorans</name>
    <dbReference type="NCBI Taxonomy" id="3038953"/>
    <lineage>
        <taxon>Bacteria</taxon>
        <taxon>Pseudomonadati</taxon>
        <taxon>Kiritimatiellota</taxon>
        <taxon>Kiritimatiellia</taxon>
        <taxon>Kiritimatiellales</taxon>
        <taxon>Pontiellaceae</taxon>
        <taxon>Pontiella</taxon>
    </lineage>
</organism>
<keyword evidence="3 4" id="KW-0067">ATP-binding</keyword>
<comment type="caution">
    <text evidence="7">The sequence shown here is derived from an EMBL/GenBank/DDBJ whole genome shotgun (WGS) entry which is preliminary data.</text>
</comment>
<dbReference type="GO" id="GO:0008817">
    <property type="term" value="F:corrinoid adenosyltransferase activity"/>
    <property type="evidence" value="ECO:0007669"/>
    <property type="project" value="UniProtKB-EC"/>
</dbReference>
<dbReference type="InterPro" id="IPR036451">
    <property type="entry name" value="CblAdoTrfase-like_sf"/>
</dbReference>
<sequence>MPKIFTKTGDKGETGRFDGTRVPKNDPQMEVQGSIDECNSAIGLARAYITDKPLDSILKGFQSLLLVAGSEVTNVSMDRRLPYISEDNITALETLIDKTEEELEPLTHFILPAGGKAAAHLHIARAASRKVERRLVTLRETTDVNPTLLAYFNRLSDTLFVLARYASKLDGIPDEIWVNPKTERP</sequence>
<dbReference type="NCBIfam" id="TIGR00636">
    <property type="entry name" value="PduO_Nterm"/>
    <property type="match status" value="1"/>
</dbReference>
<proteinExistence type="inferred from homology"/>
<feature type="domain" description="Cobalamin adenosyltransferase-like" evidence="6">
    <location>
        <begin position="4"/>
        <end position="166"/>
    </location>
</feature>
<reference evidence="7 8" key="1">
    <citation type="journal article" date="2024" name="Appl. Environ. Microbiol.">
        <title>Pontiella agarivorans sp. nov., a novel marine anaerobic bacterium capable of degrading macroalgal polysaccharides and fixing nitrogen.</title>
        <authorList>
            <person name="Liu N."/>
            <person name="Kivenson V."/>
            <person name="Peng X."/>
            <person name="Cui Z."/>
            <person name="Lankiewicz T.S."/>
            <person name="Gosselin K.M."/>
            <person name="English C.J."/>
            <person name="Blair E.M."/>
            <person name="O'Malley M.A."/>
            <person name="Valentine D.L."/>
        </authorList>
    </citation>
    <scope>NUCLEOTIDE SEQUENCE [LARGE SCALE GENOMIC DNA]</scope>
    <source>
        <strain evidence="7 8">NLcol2</strain>
    </source>
</reference>
<dbReference type="PANTHER" id="PTHR12213">
    <property type="entry name" value="CORRINOID ADENOSYLTRANSFERASE"/>
    <property type="match status" value="1"/>
</dbReference>
<dbReference type="EC" id="2.5.1.17" evidence="4"/>
<dbReference type="PANTHER" id="PTHR12213:SF0">
    <property type="entry name" value="CORRINOID ADENOSYLTRANSFERASE MMAB"/>
    <property type="match status" value="1"/>
</dbReference>
<gene>
    <name evidence="7" type="ORF">P9H32_01105</name>
</gene>
<keyword evidence="8" id="KW-1185">Reference proteome</keyword>
<evidence type="ECO:0000256" key="5">
    <source>
        <dbReference type="SAM" id="MobiDB-lite"/>
    </source>
</evidence>
<dbReference type="Gene3D" id="1.20.1200.10">
    <property type="entry name" value="Cobalamin adenosyltransferase-like"/>
    <property type="match status" value="1"/>
</dbReference>
<dbReference type="SUPFAM" id="SSF89028">
    <property type="entry name" value="Cobalamin adenosyltransferase-like"/>
    <property type="match status" value="1"/>
</dbReference>
<keyword evidence="4" id="KW-0169">Cobalamin biosynthesis</keyword>
<dbReference type="Proteomes" id="UP001290861">
    <property type="component" value="Unassembled WGS sequence"/>
</dbReference>
<comment type="catalytic activity">
    <reaction evidence="4">
        <text>2 cob(II)alamin + reduced [electron-transfer flavoprotein] + 2 ATP = 2 adenosylcob(III)alamin + 2 triphosphate + oxidized [electron-transfer flavoprotein] + 3 H(+)</text>
        <dbReference type="Rhea" id="RHEA:28671"/>
        <dbReference type="Rhea" id="RHEA-COMP:10685"/>
        <dbReference type="Rhea" id="RHEA-COMP:10686"/>
        <dbReference type="ChEBI" id="CHEBI:15378"/>
        <dbReference type="ChEBI" id="CHEBI:16304"/>
        <dbReference type="ChEBI" id="CHEBI:18036"/>
        <dbReference type="ChEBI" id="CHEBI:18408"/>
        <dbReference type="ChEBI" id="CHEBI:30616"/>
        <dbReference type="ChEBI" id="CHEBI:57692"/>
        <dbReference type="ChEBI" id="CHEBI:58307"/>
        <dbReference type="EC" id="2.5.1.17"/>
    </reaction>
</comment>
<feature type="region of interest" description="Disordered" evidence="5">
    <location>
        <begin position="1"/>
        <end position="22"/>
    </location>
</feature>
<evidence type="ECO:0000256" key="3">
    <source>
        <dbReference type="ARBA" id="ARBA00022840"/>
    </source>
</evidence>
<accession>A0ABU5MSM3</accession>
<comment type="pathway">
    <text evidence="4">Cofactor biosynthesis; adenosylcobalamin biosynthesis; adenosylcobalamin from cob(II)yrinate a,c-diamide: step 2/7.</text>
</comment>
<evidence type="ECO:0000313" key="7">
    <source>
        <dbReference type="EMBL" id="MDZ8117209.1"/>
    </source>
</evidence>
<dbReference type="Pfam" id="PF01923">
    <property type="entry name" value="Cob_adeno_trans"/>
    <property type="match status" value="1"/>
</dbReference>
<evidence type="ECO:0000259" key="6">
    <source>
        <dbReference type="Pfam" id="PF01923"/>
    </source>
</evidence>
<keyword evidence="1 4" id="KW-0808">Transferase</keyword>
<evidence type="ECO:0000256" key="1">
    <source>
        <dbReference type="ARBA" id="ARBA00022679"/>
    </source>
</evidence>
<dbReference type="InterPro" id="IPR029499">
    <property type="entry name" value="PduO-typ"/>
</dbReference>
<keyword evidence="2 4" id="KW-0547">Nucleotide-binding</keyword>
<dbReference type="EMBL" id="JARVCO010000002">
    <property type="protein sequence ID" value="MDZ8117209.1"/>
    <property type="molecule type" value="Genomic_DNA"/>
</dbReference>
<comment type="similarity">
    <text evidence="4">Belongs to the Cob(I)alamin adenosyltransferase family.</text>
</comment>
<comment type="catalytic activity">
    <reaction evidence="4">
        <text>2 cob(II)yrinate a,c diamide + reduced [electron-transfer flavoprotein] + 2 ATP = 2 adenosylcob(III)yrinate a,c-diamide + 2 triphosphate + oxidized [electron-transfer flavoprotein] + 3 H(+)</text>
        <dbReference type="Rhea" id="RHEA:11528"/>
        <dbReference type="Rhea" id="RHEA-COMP:10685"/>
        <dbReference type="Rhea" id="RHEA-COMP:10686"/>
        <dbReference type="ChEBI" id="CHEBI:15378"/>
        <dbReference type="ChEBI" id="CHEBI:18036"/>
        <dbReference type="ChEBI" id="CHEBI:30616"/>
        <dbReference type="ChEBI" id="CHEBI:57692"/>
        <dbReference type="ChEBI" id="CHEBI:58307"/>
        <dbReference type="ChEBI" id="CHEBI:58503"/>
        <dbReference type="ChEBI" id="CHEBI:58537"/>
        <dbReference type="EC" id="2.5.1.17"/>
    </reaction>
</comment>
<protein>
    <recommendedName>
        <fullName evidence="4">Corrinoid adenosyltransferase</fullName>
        <ecNumber evidence="4">2.5.1.17</ecNumber>
    </recommendedName>
    <alternativeName>
        <fullName evidence="4">Cob(II)alamin adenosyltransferase</fullName>
    </alternativeName>
    <alternativeName>
        <fullName evidence="4">Cob(II)yrinic acid a,c-diamide adenosyltransferase</fullName>
    </alternativeName>
    <alternativeName>
        <fullName evidence="4">Cobinamide/cobalamin adenosyltransferase</fullName>
    </alternativeName>
</protein>
<dbReference type="InterPro" id="IPR016030">
    <property type="entry name" value="CblAdoTrfase-like"/>
</dbReference>